<gene>
    <name evidence="2" type="ORF">LTR84_003283</name>
</gene>
<feature type="transmembrane region" description="Helical" evidence="1">
    <location>
        <begin position="15"/>
        <end position="38"/>
    </location>
</feature>
<accession>A0AAV9N9K4</accession>
<reference evidence="2 3" key="1">
    <citation type="submission" date="2023-08" db="EMBL/GenBank/DDBJ databases">
        <title>Black Yeasts Isolated from many extreme environments.</title>
        <authorList>
            <person name="Coleine C."/>
            <person name="Stajich J.E."/>
            <person name="Selbmann L."/>
        </authorList>
    </citation>
    <scope>NUCLEOTIDE SEQUENCE [LARGE SCALE GENOMIC DNA]</scope>
    <source>
        <strain evidence="2 3">CCFEE 5792</strain>
    </source>
</reference>
<dbReference type="RefSeq" id="XP_064705858.1">
    <property type="nucleotide sequence ID" value="XM_064846878.1"/>
</dbReference>
<name>A0AAV9N9K4_9EURO</name>
<evidence type="ECO:0000313" key="2">
    <source>
        <dbReference type="EMBL" id="KAK5051631.1"/>
    </source>
</evidence>
<sequence length="286" mass="30572">MDPIILTSINSSTTIWGLLTQCIGFAVMGPIYLTLYLFTSPLITSSTPLIPSALSIPEGVITGIPFGTTIGFIMPTILMSLPAPSILSVSSKIIAILVWQAFPLWVTVYTYIWSNALWPKIEYASEADALANQLSILRHVYKFALALSVPAHLATVTLSLSAGVFCPGMFTAFAQSELNPISAFIPPNPFSDVKAASVAQGSQWFLQYDYAITSVAYILWALASRYAKPVVNANKNESSSLGIGAAVEVIGKVALLGPYATALTLIWDRDEAVFAGATAVSEKKKA</sequence>
<keyword evidence="1" id="KW-0472">Membrane</keyword>
<keyword evidence="1" id="KW-0812">Transmembrane</keyword>
<keyword evidence="1" id="KW-1133">Transmembrane helix</keyword>
<comment type="caution">
    <text evidence="2">The sequence shown here is derived from an EMBL/GenBank/DDBJ whole genome shotgun (WGS) entry which is preliminary data.</text>
</comment>
<dbReference type="GeneID" id="89971477"/>
<evidence type="ECO:0000313" key="3">
    <source>
        <dbReference type="Proteomes" id="UP001358417"/>
    </source>
</evidence>
<feature type="transmembrane region" description="Helical" evidence="1">
    <location>
        <begin position="93"/>
        <end position="112"/>
    </location>
</feature>
<keyword evidence="3" id="KW-1185">Reference proteome</keyword>
<proteinExistence type="predicted"/>
<dbReference type="EMBL" id="JAVRRD010000015">
    <property type="protein sequence ID" value="KAK5051631.1"/>
    <property type="molecule type" value="Genomic_DNA"/>
</dbReference>
<dbReference type="AlphaFoldDB" id="A0AAV9N9K4"/>
<feature type="transmembrane region" description="Helical" evidence="1">
    <location>
        <begin position="59"/>
        <end position="81"/>
    </location>
</feature>
<evidence type="ECO:0000256" key="1">
    <source>
        <dbReference type="SAM" id="Phobius"/>
    </source>
</evidence>
<protein>
    <submittedName>
        <fullName evidence="2">Uncharacterized protein</fullName>
    </submittedName>
</protein>
<dbReference type="Proteomes" id="UP001358417">
    <property type="component" value="Unassembled WGS sequence"/>
</dbReference>
<organism evidence="2 3">
    <name type="scientific">Exophiala bonariae</name>
    <dbReference type="NCBI Taxonomy" id="1690606"/>
    <lineage>
        <taxon>Eukaryota</taxon>
        <taxon>Fungi</taxon>
        <taxon>Dikarya</taxon>
        <taxon>Ascomycota</taxon>
        <taxon>Pezizomycotina</taxon>
        <taxon>Eurotiomycetes</taxon>
        <taxon>Chaetothyriomycetidae</taxon>
        <taxon>Chaetothyriales</taxon>
        <taxon>Herpotrichiellaceae</taxon>
        <taxon>Exophiala</taxon>
    </lineage>
</organism>